<comment type="caution">
    <text evidence="2">The sequence shown here is derived from an EMBL/GenBank/DDBJ whole genome shotgun (WGS) entry which is preliminary data.</text>
</comment>
<name>A0AAV9U698_9PEZI</name>
<feature type="region of interest" description="Disordered" evidence="1">
    <location>
        <begin position="67"/>
        <end position="100"/>
    </location>
</feature>
<organism evidence="2 3">
    <name type="scientific">Orbilia brochopaga</name>
    <dbReference type="NCBI Taxonomy" id="3140254"/>
    <lineage>
        <taxon>Eukaryota</taxon>
        <taxon>Fungi</taxon>
        <taxon>Dikarya</taxon>
        <taxon>Ascomycota</taxon>
        <taxon>Pezizomycotina</taxon>
        <taxon>Orbiliomycetes</taxon>
        <taxon>Orbiliales</taxon>
        <taxon>Orbiliaceae</taxon>
        <taxon>Orbilia</taxon>
    </lineage>
</organism>
<dbReference type="Proteomes" id="UP001375240">
    <property type="component" value="Unassembled WGS sequence"/>
</dbReference>
<evidence type="ECO:0000313" key="2">
    <source>
        <dbReference type="EMBL" id="KAK6336121.1"/>
    </source>
</evidence>
<sequence>MNQSYDKGSLPPYSDIFGGPSNITATATSTSNRHIDPIDPAAYTPYKETCKDMFRCRIHDDVLFQLHPRSNTNPRSHVSTDDPDSITPVTLKQRDLGDGPTLQVESSTLECLIAAARSPAYFAASSLNPTERLMPHQIPRRQLLRQLLGDETAALQRFRADPRLAENLTYQRCLQTCRDATEAVRRLLGEALERYERDPDVLWRLWMHQSVSFAWESQHVLGVLKAWSEMFPPGGGSAGQSVWDGDAVEARKAAAREGYAARVAFNKQREAPCSCMYVDLSKRSFGRRLKDLFRRPAACYKCREKTAAPMHSWVFHGDFKKWRKS</sequence>
<proteinExistence type="predicted"/>
<evidence type="ECO:0000256" key="1">
    <source>
        <dbReference type="SAM" id="MobiDB-lite"/>
    </source>
</evidence>
<dbReference type="AlphaFoldDB" id="A0AAV9U698"/>
<gene>
    <name evidence="2" type="ORF">TWF696_001688</name>
</gene>
<accession>A0AAV9U698</accession>
<feature type="compositionally biased region" description="Polar residues" evidence="1">
    <location>
        <begin position="68"/>
        <end position="77"/>
    </location>
</feature>
<keyword evidence="3" id="KW-1185">Reference proteome</keyword>
<reference evidence="2 3" key="1">
    <citation type="submission" date="2019-10" db="EMBL/GenBank/DDBJ databases">
        <authorList>
            <person name="Palmer J.M."/>
        </authorList>
    </citation>
    <scope>NUCLEOTIDE SEQUENCE [LARGE SCALE GENOMIC DNA]</scope>
    <source>
        <strain evidence="2 3">TWF696</strain>
    </source>
</reference>
<dbReference type="EMBL" id="JAVHNQ010000011">
    <property type="protein sequence ID" value="KAK6336121.1"/>
    <property type="molecule type" value="Genomic_DNA"/>
</dbReference>
<evidence type="ECO:0000313" key="3">
    <source>
        <dbReference type="Proteomes" id="UP001375240"/>
    </source>
</evidence>
<protein>
    <submittedName>
        <fullName evidence="2">Uncharacterized protein</fullName>
    </submittedName>
</protein>